<reference evidence="1 2" key="1">
    <citation type="submission" date="2024-10" db="EMBL/GenBank/DDBJ databases">
        <title>The Natural Products Discovery Center: Release of the First 8490 Sequenced Strains for Exploring Actinobacteria Biosynthetic Diversity.</title>
        <authorList>
            <person name="Kalkreuter E."/>
            <person name="Kautsar S.A."/>
            <person name="Yang D."/>
            <person name="Bader C.D."/>
            <person name="Teijaro C.N."/>
            <person name="Fluegel L."/>
            <person name="Davis C.M."/>
            <person name="Simpson J.R."/>
            <person name="Lauterbach L."/>
            <person name="Steele A.D."/>
            <person name="Gui C."/>
            <person name="Meng S."/>
            <person name="Li G."/>
            <person name="Viehrig K."/>
            <person name="Ye F."/>
            <person name="Su P."/>
            <person name="Kiefer A.F."/>
            <person name="Nichols A."/>
            <person name="Cepeda A.J."/>
            <person name="Yan W."/>
            <person name="Fan B."/>
            <person name="Jiang Y."/>
            <person name="Adhikari A."/>
            <person name="Zheng C.-J."/>
            <person name="Schuster L."/>
            <person name="Cowan T.M."/>
            <person name="Smanski M.J."/>
            <person name="Chevrette M.G."/>
            <person name="De Carvalho L.P.S."/>
            <person name="Shen B."/>
        </authorList>
    </citation>
    <scope>NUCLEOTIDE SEQUENCE [LARGE SCALE GENOMIC DNA]</scope>
    <source>
        <strain evidence="1 2">NPDC004045</strain>
    </source>
</reference>
<proteinExistence type="predicted"/>
<protein>
    <submittedName>
        <fullName evidence="1">Uncharacterized protein</fullName>
    </submittedName>
</protein>
<organism evidence="1 2">
    <name type="scientific">Nocardia thailandica</name>
    <dbReference type="NCBI Taxonomy" id="257275"/>
    <lineage>
        <taxon>Bacteria</taxon>
        <taxon>Bacillati</taxon>
        <taxon>Actinomycetota</taxon>
        <taxon>Actinomycetes</taxon>
        <taxon>Mycobacteriales</taxon>
        <taxon>Nocardiaceae</taxon>
        <taxon>Nocardia</taxon>
    </lineage>
</organism>
<gene>
    <name evidence="1" type="ORF">ACFYTF_29240</name>
</gene>
<name>A0ABW6PX31_9NOCA</name>
<keyword evidence="2" id="KW-1185">Reference proteome</keyword>
<evidence type="ECO:0000313" key="1">
    <source>
        <dbReference type="EMBL" id="MFF0546929.1"/>
    </source>
</evidence>
<comment type="caution">
    <text evidence="1">The sequence shown here is derived from an EMBL/GenBank/DDBJ whole genome shotgun (WGS) entry which is preliminary data.</text>
</comment>
<dbReference type="RefSeq" id="WP_387703113.1">
    <property type="nucleotide sequence ID" value="NZ_JBIAMX010000029.1"/>
</dbReference>
<dbReference type="Proteomes" id="UP001601444">
    <property type="component" value="Unassembled WGS sequence"/>
</dbReference>
<dbReference type="EMBL" id="JBIAMX010000029">
    <property type="protein sequence ID" value="MFF0546929.1"/>
    <property type="molecule type" value="Genomic_DNA"/>
</dbReference>
<evidence type="ECO:0000313" key="2">
    <source>
        <dbReference type="Proteomes" id="UP001601444"/>
    </source>
</evidence>
<sequence>MTMPSDMPTSQLNVDGWIRQASDEELAAELRVAMESGRSLPFGLLAAADQYDRVRGVLIAMKMDIEDELRELKSEFNAVKSKSFSQGYFGKQRWFDFEPGWRQRYEPVSSRKSRIESTLMALKANKDSAGINHANRDPKETRDALIRLAKAVAQHKEYIEYEGGESSVTDRALWAELVNIRVPHGRSSTISLRELLDRLLDGAR</sequence>
<accession>A0ABW6PX31</accession>